<feature type="domain" description="Fe-containing alcohol dehydrogenase-like C-terminal" evidence="4">
    <location>
        <begin position="186"/>
        <end position="383"/>
    </location>
</feature>
<evidence type="ECO:0000259" key="3">
    <source>
        <dbReference type="Pfam" id="PF00465"/>
    </source>
</evidence>
<dbReference type="InterPro" id="IPR056798">
    <property type="entry name" value="ADH_Fe_C"/>
</dbReference>
<dbReference type="GO" id="GO:1990362">
    <property type="term" value="F:butanol dehydrogenase (NAD+) activity"/>
    <property type="evidence" value="ECO:0007669"/>
    <property type="project" value="InterPro"/>
</dbReference>
<dbReference type="Gene3D" id="1.20.1090.10">
    <property type="entry name" value="Dehydroquinate synthase-like - alpha domain"/>
    <property type="match status" value="1"/>
</dbReference>
<dbReference type="PANTHER" id="PTHR43633:SF1">
    <property type="entry name" value="ALCOHOL DEHYDROGENASE YQHD"/>
    <property type="match status" value="1"/>
</dbReference>
<accession>A0A369KTS3</accession>
<keyword evidence="6" id="KW-1185">Reference proteome</keyword>
<keyword evidence="2" id="KW-0560">Oxidoreductase</keyword>
<organism evidence="5 6">
    <name type="scientific">Spirobacillus cienkowskii</name>
    <dbReference type="NCBI Taxonomy" id="495820"/>
    <lineage>
        <taxon>Bacteria</taxon>
        <taxon>Pseudomonadati</taxon>
        <taxon>Bdellovibrionota</taxon>
        <taxon>Oligoflexia</taxon>
        <taxon>Silvanigrellales</taxon>
        <taxon>Spirobacillus</taxon>
    </lineage>
</organism>
<reference evidence="5" key="1">
    <citation type="submission" date="2018-04" db="EMBL/GenBank/DDBJ databases">
        <title>Draft genome sequence of the Candidatus Spirobacillus cienkowskii, a pathogen of freshwater Daphnia species, reconstructed from hemolymph metagenomic reads.</title>
        <authorList>
            <person name="Bresciani L."/>
            <person name="Lemos L.N."/>
            <person name="Wale N."/>
            <person name="Lin J.Y."/>
            <person name="Fernandes G.R."/>
            <person name="Duffy M.A."/>
            <person name="Rodrigues J.M."/>
        </authorList>
    </citation>
    <scope>NUCLEOTIDE SEQUENCE [LARGE SCALE GENOMIC DNA]</scope>
    <source>
        <strain evidence="5">Binning01</strain>
    </source>
</reference>
<evidence type="ECO:0000313" key="5">
    <source>
        <dbReference type="EMBL" id="RDB37158.1"/>
    </source>
</evidence>
<sequence length="389" mass="43185">MYNFEYYNPVKIMFGQGTIGHLPALLTNRNKILFAYGSGSIKSNGIYEQIKQALAHKQVIEFQGIEPNPEYETLLKAVELCKKNNIDFILAVGGGSVIDGCKFIANAVKFKKNDPWLILEGSESDSALPIGCVLTLPATGTEMNPFAVISRRSLGQKKDFTSAHSFPQFSIIDPTVTYSLSERYIINGIIDPFVHVTEQYLTFDVNSPLQNRQSEAILITLIEESAKVFKDPNNYDVRANLTWCATQALNGLIGKGVPQDWATHAIGHELTALYGLDHAQTLAIVLPALLKNQFENKKQRLAHYSKAVFKLNYATEGKLAKAGIDKTEKFFRSLGCKTRLNEYGIPKKDIKKIATKVLETSAGKKLGEKKSIGQEEVVEILELSYSNNS</sequence>
<name>A0A369KTS3_9BACT</name>
<feature type="domain" description="Alcohol dehydrogenase iron-type/glycerol dehydrogenase GldA" evidence="3">
    <location>
        <begin position="9"/>
        <end position="174"/>
    </location>
</feature>
<dbReference type="GO" id="GO:0046872">
    <property type="term" value="F:metal ion binding"/>
    <property type="evidence" value="ECO:0007669"/>
    <property type="project" value="InterPro"/>
</dbReference>
<dbReference type="InterPro" id="IPR018211">
    <property type="entry name" value="ADH_Fe_CS"/>
</dbReference>
<dbReference type="SUPFAM" id="SSF56796">
    <property type="entry name" value="Dehydroquinate synthase-like"/>
    <property type="match status" value="1"/>
</dbReference>
<dbReference type="GO" id="GO:0005829">
    <property type="term" value="C:cytosol"/>
    <property type="evidence" value="ECO:0007669"/>
    <property type="project" value="TreeGrafter"/>
</dbReference>
<dbReference type="Pfam" id="PF25137">
    <property type="entry name" value="ADH_Fe_C"/>
    <property type="match status" value="1"/>
</dbReference>
<dbReference type="CDD" id="cd08187">
    <property type="entry name" value="BDH"/>
    <property type="match status" value="1"/>
</dbReference>
<dbReference type="PANTHER" id="PTHR43633">
    <property type="entry name" value="ALCOHOL DEHYDROGENASE YQHD"/>
    <property type="match status" value="1"/>
</dbReference>
<gene>
    <name evidence="5" type="ORF">DCC88_01325</name>
</gene>
<dbReference type="EMBL" id="QOVW01000006">
    <property type="protein sequence ID" value="RDB37158.1"/>
    <property type="molecule type" value="Genomic_DNA"/>
</dbReference>
<dbReference type="Pfam" id="PF00465">
    <property type="entry name" value="Fe-ADH"/>
    <property type="match status" value="1"/>
</dbReference>
<comment type="similarity">
    <text evidence="1">Belongs to the iron-containing alcohol dehydrogenase family.</text>
</comment>
<dbReference type="InterPro" id="IPR001670">
    <property type="entry name" value="ADH_Fe/GldA"/>
</dbReference>
<dbReference type="GO" id="GO:1990002">
    <property type="term" value="F:methylglyoxal reductase (NADPH) (acetol producing) activity"/>
    <property type="evidence" value="ECO:0007669"/>
    <property type="project" value="TreeGrafter"/>
</dbReference>
<dbReference type="GO" id="GO:0008106">
    <property type="term" value="F:alcohol dehydrogenase (NADP+) activity"/>
    <property type="evidence" value="ECO:0007669"/>
    <property type="project" value="TreeGrafter"/>
</dbReference>
<dbReference type="InterPro" id="IPR044731">
    <property type="entry name" value="BDH-like"/>
</dbReference>
<dbReference type="FunFam" id="3.40.50.1970:FF:000003">
    <property type="entry name" value="Alcohol dehydrogenase, iron-containing"/>
    <property type="match status" value="1"/>
</dbReference>
<protein>
    <submittedName>
        <fullName evidence="5">Iron-containing alcohol dehydrogenase</fullName>
    </submittedName>
</protein>
<dbReference type="Gene3D" id="3.40.50.1970">
    <property type="match status" value="1"/>
</dbReference>
<evidence type="ECO:0000256" key="1">
    <source>
        <dbReference type="ARBA" id="ARBA00007358"/>
    </source>
</evidence>
<dbReference type="AlphaFoldDB" id="A0A369KTS3"/>
<proteinExistence type="inferred from homology"/>
<evidence type="ECO:0000256" key="2">
    <source>
        <dbReference type="ARBA" id="ARBA00023002"/>
    </source>
</evidence>
<dbReference type="PROSITE" id="PS00060">
    <property type="entry name" value="ADH_IRON_2"/>
    <property type="match status" value="1"/>
</dbReference>
<comment type="caution">
    <text evidence="5">The sequence shown here is derived from an EMBL/GenBank/DDBJ whole genome shotgun (WGS) entry which is preliminary data.</text>
</comment>
<evidence type="ECO:0000313" key="6">
    <source>
        <dbReference type="Proteomes" id="UP000253934"/>
    </source>
</evidence>
<evidence type="ECO:0000259" key="4">
    <source>
        <dbReference type="Pfam" id="PF25137"/>
    </source>
</evidence>
<dbReference type="Proteomes" id="UP000253934">
    <property type="component" value="Unassembled WGS sequence"/>
</dbReference>